<protein>
    <submittedName>
        <fullName evidence="3">Colicin M resistance protein</fullName>
    </submittedName>
</protein>
<reference evidence="3 4" key="1">
    <citation type="journal article" date="2017" name="Int. J. Syst. Evol. Microbiol.">
        <title>Rouxiella badensis sp. nov. and Rouxiella silvae sp. nov. isolated from peat bog soil in Germany and emendation of the genus description.</title>
        <authorList>
            <person name="Le Fleche-Mateos A."/>
            <person name="Kugler J.H."/>
            <person name="Hansen S.H."/>
            <person name="Syldatk C."/>
            <person name="Hausmann R."/>
            <person name="Lomprez F."/>
            <person name="Vandenbogaert M."/>
            <person name="Manuguerra J.C."/>
            <person name="Grimont P.A."/>
        </authorList>
    </citation>
    <scope>NUCLEOTIDE SEQUENCE [LARGE SCALE GENOMIC DNA]</scope>
    <source>
        <strain evidence="3 4">DSM 100043</strain>
    </source>
</reference>
<evidence type="ECO:0000313" key="4">
    <source>
        <dbReference type="Proteomes" id="UP000192536"/>
    </source>
</evidence>
<dbReference type="InterPro" id="IPR038703">
    <property type="entry name" value="YebF/Cmi_sf"/>
</dbReference>
<accession>A0A1X0WJ43</accession>
<keyword evidence="1 2" id="KW-1015">Disulfide bond</keyword>
<keyword evidence="4" id="KW-1185">Reference proteome</keyword>
<organism evidence="3 4">
    <name type="scientific">Rouxiella badensis</name>
    <dbReference type="NCBI Taxonomy" id="1646377"/>
    <lineage>
        <taxon>Bacteria</taxon>
        <taxon>Pseudomonadati</taxon>
        <taxon>Pseudomonadota</taxon>
        <taxon>Gammaproteobacteria</taxon>
        <taxon>Enterobacterales</taxon>
        <taxon>Yersiniaceae</taxon>
        <taxon>Rouxiella</taxon>
    </lineage>
</organism>
<evidence type="ECO:0000313" key="3">
    <source>
        <dbReference type="EMBL" id="ORJ26773.1"/>
    </source>
</evidence>
<dbReference type="PROSITE" id="PS51979">
    <property type="entry name" value="YEBF_CMI"/>
    <property type="match status" value="1"/>
</dbReference>
<dbReference type="Pfam" id="PF13995">
    <property type="entry name" value="YebF"/>
    <property type="match status" value="1"/>
</dbReference>
<evidence type="ECO:0000256" key="1">
    <source>
        <dbReference type="ARBA" id="ARBA00023157"/>
    </source>
</evidence>
<dbReference type="EMBL" id="MRWE01000005">
    <property type="protein sequence ID" value="ORJ26773.1"/>
    <property type="molecule type" value="Genomic_DNA"/>
</dbReference>
<sequence>MICIVFVFVVFTLGMTYIYPTWMQRTSPEACATITPQNAMDTVTRDFMQNKLPNWGNDKDNLGTQIPSLSFIADNVKQSNGTYDVPFTARGPSGTLKYDAHLNCSNNYIKYDTVE</sequence>
<gene>
    <name evidence="3" type="ORF">BS640_04535</name>
</gene>
<proteinExistence type="predicted"/>
<feature type="disulfide bond" evidence="2">
    <location>
        <begin position="31"/>
        <end position="104"/>
    </location>
</feature>
<comment type="caution">
    <text evidence="3">The sequence shown here is derived from an EMBL/GenBank/DDBJ whole genome shotgun (WGS) entry which is preliminary data.</text>
</comment>
<dbReference type="AlphaFoldDB" id="A0A1X0WJ43"/>
<dbReference type="InterPro" id="IPR025603">
    <property type="entry name" value="YebF/ColM_immunity"/>
</dbReference>
<evidence type="ECO:0000256" key="2">
    <source>
        <dbReference type="PROSITE-ProRule" id="PRU01323"/>
    </source>
</evidence>
<dbReference type="Gene3D" id="3.10.450.300">
    <property type="entry name" value="YebF/Colicin-M immunity protein"/>
    <property type="match status" value="1"/>
</dbReference>
<dbReference type="Proteomes" id="UP000192536">
    <property type="component" value="Unassembled WGS sequence"/>
</dbReference>
<name>A0A1X0WJ43_9GAMM</name>